<gene>
    <name evidence="3" type="ORF">RRG08_063980</name>
</gene>
<feature type="compositionally biased region" description="Polar residues" evidence="2">
    <location>
        <begin position="480"/>
        <end position="491"/>
    </location>
</feature>
<dbReference type="Pfam" id="PF13181">
    <property type="entry name" value="TPR_8"/>
    <property type="match status" value="1"/>
</dbReference>
<dbReference type="InterPro" id="IPR019734">
    <property type="entry name" value="TPR_rpt"/>
</dbReference>
<feature type="compositionally biased region" description="Basic and acidic residues" evidence="2">
    <location>
        <begin position="678"/>
        <end position="687"/>
    </location>
</feature>
<dbReference type="Pfam" id="PF13424">
    <property type="entry name" value="TPR_12"/>
    <property type="match status" value="2"/>
</dbReference>
<evidence type="ECO:0000313" key="3">
    <source>
        <dbReference type="EMBL" id="KAK3743118.1"/>
    </source>
</evidence>
<dbReference type="InterPro" id="IPR024812">
    <property type="entry name" value="TPR_24"/>
</dbReference>
<feature type="repeat" description="TPR" evidence="1">
    <location>
        <begin position="244"/>
        <end position="277"/>
    </location>
</feature>
<organism evidence="3 4">
    <name type="scientific">Elysia crispata</name>
    <name type="common">lettuce slug</name>
    <dbReference type="NCBI Taxonomy" id="231223"/>
    <lineage>
        <taxon>Eukaryota</taxon>
        <taxon>Metazoa</taxon>
        <taxon>Spiralia</taxon>
        <taxon>Lophotrochozoa</taxon>
        <taxon>Mollusca</taxon>
        <taxon>Gastropoda</taxon>
        <taxon>Heterobranchia</taxon>
        <taxon>Euthyneura</taxon>
        <taxon>Panpulmonata</taxon>
        <taxon>Sacoglossa</taxon>
        <taxon>Placobranchoidea</taxon>
        <taxon>Plakobranchidae</taxon>
        <taxon>Elysia</taxon>
    </lineage>
</organism>
<feature type="compositionally biased region" description="Acidic residues" evidence="2">
    <location>
        <begin position="493"/>
        <end position="509"/>
    </location>
</feature>
<evidence type="ECO:0000256" key="1">
    <source>
        <dbReference type="PROSITE-ProRule" id="PRU00339"/>
    </source>
</evidence>
<proteinExistence type="predicted"/>
<keyword evidence="4" id="KW-1185">Reference proteome</keyword>
<feature type="compositionally biased region" description="Basic and acidic residues" evidence="2">
    <location>
        <begin position="510"/>
        <end position="525"/>
    </location>
</feature>
<sequence>MDVERFSKLGIENLHQGQIQQALEAFTNAHKSAQALGNHGYMQRACAFNLGALLISMGRFNDGLHYLNLAKPDEGCRDGRSNGDLFFNYGLAYEGLKNIPESRRYFEKALDEYISEHSNVKMEADTTRRLGQLCVTSCLFSEAEAWMKKLIQAYESLGDKENRYQAEAERANLLLKMGRVEEAEEIADDCVKGAKLLMSPITGNVFNEIGLVYTQMAKYEKALESSQCALSILKSTDCDGKLIAVVYQNMGALYNYMGRFQEAVEYHKMAIEKHAVLKNRKSQGHCFINLGYAYSQLKDLDKAGESFLHAVQAAKDCGDKKSEWQSYEALGSVAYSLGDLRRAKDYYKQSVSTVGQSPDFIGDKEVQDRILSKLTHVIQAQARKSMATSVLRQGSSLKVKKREMSAKQTTANPVEGQATMEKLVGGNSGVKDQRVIAIKHGSKIKHLKIRRSGTLRQFKKFALGLDISRPTTAELKARPSSDNVSILSAETITELEVDEEDATESDDSESEAHKSSAHKQAKEQDGIEAYEDSDESGDDIRKVQAEMKKVASLKDIDMPGTSGFVSKKVSADVHAKAQDLESDSEDNDSDMDSSNDSEDIEEIDKDDSTLQRKSFASPFPSSSAPATANVTYETPLQGEPLYETVDHKGKSRGNTQGENTLAQRRASDDDGLNFFHADGMERKKRLEPNPSAYARSGNDQGASDIFSGTVYESIRSQSRQGLQLLEGDSQETRMKEDTIKSLHGLTSLSKRLRNMPEGTGSAIQEEDEKEDSLQEMSRAQRDVLMFNEFKKGATIQEKSRESEEVKESDQKNSKHCILM</sequence>
<name>A0AAE0YFE7_9GAST</name>
<dbReference type="InterPro" id="IPR011990">
    <property type="entry name" value="TPR-like_helical_dom_sf"/>
</dbReference>
<dbReference type="SMART" id="SM00028">
    <property type="entry name" value="TPR"/>
    <property type="match status" value="6"/>
</dbReference>
<feature type="compositionally biased region" description="Basic and acidic residues" evidence="2">
    <location>
        <begin position="797"/>
        <end position="812"/>
    </location>
</feature>
<dbReference type="EMBL" id="JAWDGP010006323">
    <property type="protein sequence ID" value="KAK3743118.1"/>
    <property type="molecule type" value="Genomic_DNA"/>
</dbReference>
<dbReference type="Proteomes" id="UP001283361">
    <property type="component" value="Unassembled WGS sequence"/>
</dbReference>
<accession>A0AAE0YFE7</accession>
<feature type="region of interest" description="Disordered" evidence="2">
    <location>
        <begin position="476"/>
        <end position="704"/>
    </location>
</feature>
<evidence type="ECO:0000256" key="2">
    <source>
        <dbReference type="SAM" id="MobiDB-lite"/>
    </source>
</evidence>
<dbReference type="PANTHER" id="PTHR47050:SF1">
    <property type="entry name" value="TETRATRICOPEPTIDE REPEAT PROTEIN 24-LIKE"/>
    <property type="match status" value="1"/>
</dbReference>
<feature type="compositionally biased region" description="Basic and acidic residues" evidence="2">
    <location>
        <begin position="730"/>
        <end position="740"/>
    </location>
</feature>
<keyword evidence="1" id="KW-0802">TPR repeat</keyword>
<feature type="compositionally biased region" description="Low complexity" evidence="2">
    <location>
        <begin position="614"/>
        <end position="626"/>
    </location>
</feature>
<dbReference type="AlphaFoldDB" id="A0AAE0YFE7"/>
<comment type="caution">
    <text evidence="3">The sequence shown here is derived from an EMBL/GenBank/DDBJ whole genome shotgun (WGS) entry which is preliminary data.</text>
</comment>
<dbReference type="PROSITE" id="PS50005">
    <property type="entry name" value="TPR"/>
    <property type="match status" value="2"/>
</dbReference>
<feature type="compositionally biased region" description="Polar residues" evidence="2">
    <location>
        <begin position="652"/>
        <end position="662"/>
    </location>
</feature>
<dbReference type="Gene3D" id="1.25.40.10">
    <property type="entry name" value="Tetratricopeptide repeat domain"/>
    <property type="match status" value="3"/>
</dbReference>
<evidence type="ECO:0000313" key="4">
    <source>
        <dbReference type="Proteomes" id="UP001283361"/>
    </source>
</evidence>
<feature type="compositionally biased region" description="Basic and acidic residues" evidence="2">
    <location>
        <begin position="569"/>
        <end position="579"/>
    </location>
</feature>
<feature type="region of interest" description="Disordered" evidence="2">
    <location>
        <begin position="716"/>
        <end position="775"/>
    </location>
</feature>
<dbReference type="PANTHER" id="PTHR47050">
    <property type="entry name" value="TETRATRICOPEPTIDE REPEAT PROTEIN 24"/>
    <property type="match status" value="1"/>
</dbReference>
<feature type="region of interest" description="Disordered" evidence="2">
    <location>
        <begin position="794"/>
        <end position="819"/>
    </location>
</feature>
<dbReference type="SUPFAM" id="SSF48452">
    <property type="entry name" value="TPR-like"/>
    <property type="match status" value="2"/>
</dbReference>
<feature type="compositionally biased region" description="Acidic residues" evidence="2">
    <location>
        <begin position="580"/>
        <end position="605"/>
    </location>
</feature>
<protein>
    <submittedName>
        <fullName evidence="3">Uncharacterized protein</fullName>
    </submittedName>
</protein>
<feature type="repeat" description="TPR" evidence="1">
    <location>
        <begin position="203"/>
        <end position="236"/>
    </location>
</feature>
<reference evidence="3" key="1">
    <citation type="journal article" date="2023" name="G3 (Bethesda)">
        <title>A reference genome for the long-term kleptoplast-retaining sea slug Elysia crispata morphotype clarki.</title>
        <authorList>
            <person name="Eastman K.E."/>
            <person name="Pendleton A.L."/>
            <person name="Shaikh M.A."/>
            <person name="Suttiyut T."/>
            <person name="Ogas R."/>
            <person name="Tomko P."/>
            <person name="Gavelis G."/>
            <person name="Widhalm J.R."/>
            <person name="Wisecaver J.H."/>
        </authorList>
    </citation>
    <scope>NUCLEOTIDE SEQUENCE</scope>
    <source>
        <strain evidence="3">ECLA1</strain>
    </source>
</reference>
<feature type="compositionally biased region" description="Basic and acidic residues" evidence="2">
    <location>
        <begin position="538"/>
        <end position="557"/>
    </location>
</feature>
<feature type="compositionally biased region" description="Acidic residues" evidence="2">
    <location>
        <begin position="526"/>
        <end position="537"/>
    </location>
</feature>